<proteinExistence type="predicted"/>
<evidence type="ECO:0000313" key="2">
    <source>
        <dbReference type="EMBL" id="GAA4890139.1"/>
    </source>
</evidence>
<dbReference type="Proteomes" id="UP001500457">
    <property type="component" value="Unassembled WGS sequence"/>
</dbReference>
<reference evidence="3" key="1">
    <citation type="journal article" date="2019" name="Int. J. Syst. Evol. Microbiol.">
        <title>The Global Catalogue of Microorganisms (GCM) 10K type strain sequencing project: providing services to taxonomists for standard genome sequencing and annotation.</title>
        <authorList>
            <consortium name="The Broad Institute Genomics Platform"/>
            <consortium name="The Broad Institute Genome Sequencing Center for Infectious Disease"/>
            <person name="Wu L."/>
            <person name="Ma J."/>
        </authorList>
    </citation>
    <scope>NUCLEOTIDE SEQUENCE [LARGE SCALE GENOMIC DNA]</scope>
    <source>
        <strain evidence="3">JCM 17983</strain>
    </source>
</reference>
<keyword evidence="3" id="KW-1185">Reference proteome</keyword>
<feature type="compositionally biased region" description="Gly residues" evidence="1">
    <location>
        <begin position="1"/>
        <end position="11"/>
    </location>
</feature>
<feature type="region of interest" description="Disordered" evidence="1">
    <location>
        <begin position="1"/>
        <end position="66"/>
    </location>
</feature>
<protein>
    <submittedName>
        <fullName evidence="2">Uncharacterized protein</fullName>
    </submittedName>
</protein>
<sequence>MGAGVGDGGLEQAGDAVGDLGLHDPHAPRHGEAHTHVVGAPPQRDGDEPGVGVLGAHQVDHATSLA</sequence>
<feature type="compositionally biased region" description="Basic and acidic residues" evidence="1">
    <location>
        <begin position="21"/>
        <end position="35"/>
    </location>
</feature>
<evidence type="ECO:0000313" key="3">
    <source>
        <dbReference type="Proteomes" id="UP001500457"/>
    </source>
</evidence>
<gene>
    <name evidence="2" type="ORF">GCM10023203_49410</name>
</gene>
<dbReference type="EMBL" id="BAABHQ010000018">
    <property type="protein sequence ID" value="GAA4890139.1"/>
    <property type="molecule type" value="Genomic_DNA"/>
</dbReference>
<comment type="caution">
    <text evidence="2">The sequence shown here is derived from an EMBL/GenBank/DDBJ whole genome shotgun (WGS) entry which is preliminary data.</text>
</comment>
<name>A0ABP9EZA0_9PSEU</name>
<accession>A0ABP9EZA0</accession>
<evidence type="ECO:0000256" key="1">
    <source>
        <dbReference type="SAM" id="MobiDB-lite"/>
    </source>
</evidence>
<organism evidence="2 3">
    <name type="scientific">Actinomycetospora straminea</name>
    <dbReference type="NCBI Taxonomy" id="663607"/>
    <lineage>
        <taxon>Bacteria</taxon>
        <taxon>Bacillati</taxon>
        <taxon>Actinomycetota</taxon>
        <taxon>Actinomycetes</taxon>
        <taxon>Pseudonocardiales</taxon>
        <taxon>Pseudonocardiaceae</taxon>
        <taxon>Actinomycetospora</taxon>
    </lineage>
</organism>